<evidence type="ECO:0000313" key="8">
    <source>
        <dbReference type="Proteomes" id="UP000594263"/>
    </source>
</evidence>
<comment type="similarity">
    <text evidence="5">Belongs to the zinc-containing alcohol dehydrogenase family.</text>
</comment>
<name>A0A7N0ZZ61_KALFE</name>
<dbReference type="Gramene" id="Kaladp0053s0140.1.v1.1">
    <property type="protein sequence ID" value="Kaladp0053s0140.1.v1.1"/>
    <property type="gene ID" value="Kaladp0053s0140.v1.1"/>
</dbReference>
<dbReference type="Gene3D" id="3.90.180.10">
    <property type="entry name" value="Medium-chain alcohol dehydrogenases, catalytic domain"/>
    <property type="match status" value="1"/>
</dbReference>
<keyword evidence="4" id="KW-0560">Oxidoreductase</keyword>
<evidence type="ECO:0000256" key="5">
    <source>
        <dbReference type="RuleBase" id="RU361277"/>
    </source>
</evidence>
<dbReference type="Proteomes" id="UP000594263">
    <property type="component" value="Unplaced"/>
</dbReference>
<evidence type="ECO:0000256" key="2">
    <source>
        <dbReference type="ARBA" id="ARBA00022723"/>
    </source>
</evidence>
<protein>
    <recommendedName>
        <fullName evidence="6">Enoyl reductase (ER) domain-containing protein</fullName>
    </recommendedName>
</protein>
<dbReference type="InterPro" id="IPR002328">
    <property type="entry name" value="ADH_Zn_CS"/>
</dbReference>
<dbReference type="FunFam" id="3.40.50.720:FF:000022">
    <property type="entry name" value="Cinnamyl alcohol dehydrogenase"/>
    <property type="match status" value="1"/>
</dbReference>
<dbReference type="InterPro" id="IPR020843">
    <property type="entry name" value="ER"/>
</dbReference>
<dbReference type="EnsemblPlants" id="Kaladp0053s0140.1.v1.1">
    <property type="protein sequence ID" value="Kaladp0053s0140.1.v1.1"/>
    <property type="gene ID" value="Kaladp0053s0140.v1.1"/>
</dbReference>
<keyword evidence="3 5" id="KW-0862">Zinc</keyword>
<dbReference type="SMART" id="SM00829">
    <property type="entry name" value="PKS_ER"/>
    <property type="match status" value="1"/>
</dbReference>
<dbReference type="PROSITE" id="PS00059">
    <property type="entry name" value="ADH_ZINC"/>
    <property type="match status" value="1"/>
</dbReference>
<dbReference type="Pfam" id="PF08240">
    <property type="entry name" value="ADH_N"/>
    <property type="match status" value="1"/>
</dbReference>
<dbReference type="InterPro" id="IPR013154">
    <property type="entry name" value="ADH-like_N"/>
</dbReference>
<dbReference type="SUPFAM" id="SSF51735">
    <property type="entry name" value="NAD(P)-binding Rossmann-fold domains"/>
    <property type="match status" value="1"/>
</dbReference>
<dbReference type="CDD" id="cd05283">
    <property type="entry name" value="CAD1"/>
    <property type="match status" value="1"/>
</dbReference>
<dbReference type="AlphaFoldDB" id="A0A7N0ZZ61"/>
<proteinExistence type="inferred from homology"/>
<evidence type="ECO:0000256" key="1">
    <source>
        <dbReference type="ARBA" id="ARBA00001947"/>
    </source>
</evidence>
<keyword evidence="2 5" id="KW-0479">Metal-binding</keyword>
<dbReference type="OMA" id="CDDYIAT"/>
<reference evidence="7" key="1">
    <citation type="submission" date="2021-01" db="UniProtKB">
        <authorList>
            <consortium name="EnsemblPlants"/>
        </authorList>
    </citation>
    <scope>IDENTIFICATION</scope>
</reference>
<dbReference type="GO" id="GO:0016616">
    <property type="term" value="F:oxidoreductase activity, acting on the CH-OH group of donors, NAD or NADP as acceptor"/>
    <property type="evidence" value="ECO:0007669"/>
    <property type="project" value="InterPro"/>
</dbReference>
<dbReference type="SUPFAM" id="SSF50129">
    <property type="entry name" value="GroES-like"/>
    <property type="match status" value="1"/>
</dbReference>
<keyword evidence="8" id="KW-1185">Reference proteome</keyword>
<dbReference type="GO" id="GO:0008270">
    <property type="term" value="F:zinc ion binding"/>
    <property type="evidence" value="ECO:0007669"/>
    <property type="project" value="InterPro"/>
</dbReference>
<dbReference type="InterPro" id="IPR036291">
    <property type="entry name" value="NAD(P)-bd_dom_sf"/>
</dbReference>
<dbReference type="InterPro" id="IPR011032">
    <property type="entry name" value="GroES-like_sf"/>
</dbReference>
<evidence type="ECO:0000256" key="3">
    <source>
        <dbReference type="ARBA" id="ARBA00022833"/>
    </source>
</evidence>
<dbReference type="GO" id="GO:0009809">
    <property type="term" value="P:lignin biosynthetic process"/>
    <property type="evidence" value="ECO:0007669"/>
    <property type="project" value="UniProtKB-ARBA"/>
</dbReference>
<accession>A0A7N0ZZ61</accession>
<feature type="domain" description="Enoyl reductase (ER)" evidence="6">
    <location>
        <begin position="22"/>
        <end position="292"/>
    </location>
</feature>
<organism evidence="7 8">
    <name type="scientific">Kalanchoe fedtschenkoi</name>
    <name type="common">Lavender scallops</name>
    <name type="synonym">South American air plant</name>
    <dbReference type="NCBI Taxonomy" id="63787"/>
    <lineage>
        <taxon>Eukaryota</taxon>
        <taxon>Viridiplantae</taxon>
        <taxon>Streptophyta</taxon>
        <taxon>Embryophyta</taxon>
        <taxon>Tracheophyta</taxon>
        <taxon>Spermatophyta</taxon>
        <taxon>Magnoliopsida</taxon>
        <taxon>eudicotyledons</taxon>
        <taxon>Gunneridae</taxon>
        <taxon>Pentapetalae</taxon>
        <taxon>Saxifragales</taxon>
        <taxon>Crassulaceae</taxon>
        <taxon>Kalanchoe</taxon>
    </lineage>
</organism>
<comment type="cofactor">
    <cofactor evidence="1 5">
        <name>Zn(2+)</name>
        <dbReference type="ChEBI" id="CHEBI:29105"/>
    </cofactor>
</comment>
<dbReference type="InterPro" id="IPR047109">
    <property type="entry name" value="CAD-like"/>
</dbReference>
<dbReference type="Pfam" id="PF00107">
    <property type="entry name" value="ADH_zinc_N"/>
    <property type="match status" value="1"/>
</dbReference>
<evidence type="ECO:0000259" key="6">
    <source>
        <dbReference type="SMART" id="SM00829"/>
    </source>
</evidence>
<dbReference type="Gene3D" id="3.40.50.720">
    <property type="entry name" value="NAD(P)-binding Rossmann-like Domain"/>
    <property type="match status" value="1"/>
</dbReference>
<dbReference type="PANTHER" id="PTHR42683">
    <property type="entry name" value="ALDEHYDE REDUCTASE"/>
    <property type="match status" value="1"/>
</dbReference>
<sequence>MAQTTPNHTKTVSGWAASDPSGHIAPYTFKRRATGADDVAIEILYCGICHTDLHYAKNEWGITMYPVVPGHEITGLVTEVGSNVRSFQVGDRVGVGCMAASCLKCDLCQTSQENYCDKLQLTCNGVFWDGSITYGGYSKMLVADHRFVVRIPENLPMDAAAPLLCAGVTVFTPLKDSGMLRSPGRRLGVIGLGGLGHLAVKFGKAFGQHVTVISTTPEKEREARERLGVDDFVVSSDEEEMQARRKTMDLIIDTVSAQHDLGTYLELLKVDGTLSLVGAPEKPLHLQAFPLIFGHVKEDRGSTKIF</sequence>
<dbReference type="InterPro" id="IPR013149">
    <property type="entry name" value="ADH-like_C"/>
</dbReference>
<evidence type="ECO:0000256" key="4">
    <source>
        <dbReference type="ARBA" id="ARBA00023002"/>
    </source>
</evidence>
<dbReference type="FunFam" id="3.90.180.10:FF:000004">
    <property type="entry name" value="probable cinnamyl alcohol dehydrogenase"/>
    <property type="match status" value="1"/>
</dbReference>
<evidence type="ECO:0000313" key="7">
    <source>
        <dbReference type="EnsemblPlants" id="Kaladp0053s0140.1.v1.1"/>
    </source>
</evidence>